<keyword evidence="1" id="KW-0597">Phosphoprotein</keyword>
<feature type="domain" description="CheW-like" evidence="3">
    <location>
        <begin position="10"/>
        <end position="149"/>
    </location>
</feature>
<feature type="domain" description="Response regulatory" evidence="2">
    <location>
        <begin position="171"/>
        <end position="292"/>
    </location>
</feature>
<evidence type="ECO:0000313" key="5">
    <source>
        <dbReference type="EMBL" id="SEB68603.1"/>
    </source>
</evidence>
<dbReference type="InterPro" id="IPR024181">
    <property type="entry name" value="Chemotax_regulator_CheV"/>
</dbReference>
<dbReference type="SUPFAM" id="SSF50341">
    <property type="entry name" value="CheW-like"/>
    <property type="match status" value="1"/>
</dbReference>
<dbReference type="Proteomes" id="UP000183155">
    <property type="component" value="Unassembled WGS sequence"/>
</dbReference>
<dbReference type="EMBL" id="FNRS01000001">
    <property type="protein sequence ID" value="SEB68603.1"/>
    <property type="molecule type" value="Genomic_DNA"/>
</dbReference>
<dbReference type="AlphaFoldDB" id="A0A0J6JSK6"/>
<dbReference type="SMART" id="SM00260">
    <property type="entry name" value="CheW"/>
    <property type="match status" value="1"/>
</dbReference>
<keyword evidence="7" id="KW-1185">Reference proteome</keyword>
<dbReference type="PANTHER" id="PTHR47233">
    <property type="entry name" value="CHEMOTAXIS PROTEIN CHEV"/>
    <property type="match status" value="1"/>
</dbReference>
<evidence type="ECO:0000259" key="3">
    <source>
        <dbReference type="PROSITE" id="PS50851"/>
    </source>
</evidence>
<dbReference type="SMART" id="SM00448">
    <property type="entry name" value="REC"/>
    <property type="match status" value="1"/>
</dbReference>
<organism evidence="4 6">
    <name type="scientific">Pseudomonas taetrolens</name>
    <dbReference type="NCBI Taxonomy" id="47884"/>
    <lineage>
        <taxon>Bacteria</taxon>
        <taxon>Pseudomonadati</taxon>
        <taxon>Pseudomonadota</taxon>
        <taxon>Gammaproteobacteria</taxon>
        <taxon>Pseudomonadales</taxon>
        <taxon>Pseudomonadaceae</taxon>
        <taxon>Pseudomonas</taxon>
    </lineage>
</organism>
<dbReference type="PROSITE" id="PS50110">
    <property type="entry name" value="RESPONSE_REGULATORY"/>
    <property type="match status" value="1"/>
</dbReference>
<dbReference type="InterPro" id="IPR011006">
    <property type="entry name" value="CheY-like_superfamily"/>
</dbReference>
<dbReference type="EMBL" id="JYLA01000001">
    <property type="protein sequence ID" value="KMM86757.1"/>
    <property type="molecule type" value="Genomic_DNA"/>
</dbReference>
<evidence type="ECO:0000256" key="1">
    <source>
        <dbReference type="PROSITE-ProRule" id="PRU00169"/>
    </source>
</evidence>
<dbReference type="InterPro" id="IPR036061">
    <property type="entry name" value="CheW-like_dom_sf"/>
</dbReference>
<dbReference type="PIRSF" id="PIRSF002867">
    <property type="entry name" value="CheV"/>
    <property type="match status" value="1"/>
</dbReference>
<evidence type="ECO:0000259" key="2">
    <source>
        <dbReference type="PROSITE" id="PS50110"/>
    </source>
</evidence>
<protein>
    <submittedName>
        <fullName evidence="5">CheW protein</fullName>
    </submittedName>
    <submittedName>
        <fullName evidence="4">Chemotaxis protein CheW</fullName>
    </submittedName>
</protein>
<dbReference type="Gene3D" id="3.40.50.2300">
    <property type="match status" value="1"/>
</dbReference>
<evidence type="ECO:0000313" key="4">
    <source>
        <dbReference type="EMBL" id="KMM86757.1"/>
    </source>
</evidence>
<reference evidence="5 7" key="2">
    <citation type="submission" date="2016-10" db="EMBL/GenBank/DDBJ databases">
        <authorList>
            <person name="Varghese N."/>
            <person name="Submissions S."/>
        </authorList>
    </citation>
    <scope>NUCLEOTIDE SEQUENCE [LARGE SCALE GENOMIC DNA]</scope>
    <source>
        <strain evidence="5 7">BS3652</strain>
    </source>
</reference>
<evidence type="ECO:0000313" key="7">
    <source>
        <dbReference type="Proteomes" id="UP000183155"/>
    </source>
</evidence>
<name>A0A0J6JSK6_PSETA</name>
<proteinExistence type="predicted"/>
<dbReference type="PROSITE" id="PS50851">
    <property type="entry name" value="CHEW"/>
    <property type="match status" value="1"/>
</dbReference>
<dbReference type="GO" id="GO:0006935">
    <property type="term" value="P:chemotaxis"/>
    <property type="evidence" value="ECO:0007669"/>
    <property type="project" value="InterPro"/>
</dbReference>
<dbReference type="InterPro" id="IPR001789">
    <property type="entry name" value="Sig_transdc_resp-reg_receiver"/>
</dbReference>
<dbReference type="GO" id="GO:0000160">
    <property type="term" value="P:phosphorelay signal transduction system"/>
    <property type="evidence" value="ECO:0007669"/>
    <property type="project" value="InterPro"/>
</dbReference>
<reference evidence="4 6" key="1">
    <citation type="submission" date="2015-02" db="EMBL/GenBank/DDBJ databases">
        <title>Pseudomonas helleri sp. nov. and Pseudomonas weihenstephanensis sp. nov., isolated from raw cows milk.</title>
        <authorList>
            <person name="von Neubeck M."/>
            <person name="Huptas C."/>
            <person name="Wenning M."/>
            <person name="Scherer S."/>
        </authorList>
    </citation>
    <scope>NUCLEOTIDE SEQUENCE [LARGE SCALE GENOMIC DNA]</scope>
    <source>
        <strain evidence="4 6">DSM 21104</strain>
    </source>
</reference>
<dbReference type="SUPFAM" id="SSF52172">
    <property type="entry name" value="CheY-like"/>
    <property type="match status" value="1"/>
</dbReference>
<accession>A0A0J6JSK6</accession>
<dbReference type="InterPro" id="IPR002545">
    <property type="entry name" value="CheW-lke_dom"/>
</dbReference>
<dbReference type="PANTHER" id="PTHR47233:SF3">
    <property type="entry name" value="CHEMOTAXIS PROTEIN CHEV"/>
    <property type="match status" value="1"/>
</dbReference>
<dbReference type="Proteomes" id="UP000036395">
    <property type="component" value="Unassembled WGS sequence"/>
</dbReference>
<comment type="caution">
    <text evidence="4">The sequence shown here is derived from an EMBL/GenBank/DDBJ whole genome shotgun (WGS) entry which is preliminary data.</text>
</comment>
<dbReference type="OrthoDB" id="9806105at2"/>
<evidence type="ECO:0000313" key="6">
    <source>
        <dbReference type="Proteomes" id="UP000036395"/>
    </source>
</evidence>
<dbReference type="PATRIC" id="fig|47884.3.peg.767"/>
<gene>
    <name evidence="5" type="ORF">SAMN04490203_0955</name>
    <name evidence="4" type="ORF">TU78_01850</name>
</gene>
<dbReference type="Gene3D" id="2.30.30.40">
    <property type="entry name" value="SH3 Domains"/>
    <property type="match status" value="1"/>
</dbReference>
<dbReference type="RefSeq" id="WP_048378135.1">
    <property type="nucleotide sequence ID" value="NZ_FNRS01000001.1"/>
</dbReference>
<dbReference type="Pfam" id="PF00072">
    <property type="entry name" value="Response_reg"/>
    <property type="match status" value="1"/>
</dbReference>
<sequence length="299" mass="32215">MSSHTARADSLSLLLFTLRSGKLMAINLLKVSEIIPCPPLTKMPESHPHVKGIAVLRGASLSVIDLSRAIGEQPLLDPAGGCLIVTDVSRSKQGLHVQSVSKIIHCLSTDIRPPPYGSGKRSYITGVTQVDGVIVQVLDIEKVIHGITPARVEATPPALSPEEAQLLANARILVVDDSQVALQQSVITLRNLGLHCHTARSAKEAIERLLELQGTPDQINVLVSDIEMSEMDGYAFTRTVRDTPDFAHLYVLLHTSLNSAMNSEKARLAGANAVLTKFSSPELTQCLILAARTVTEQGY</sequence>
<dbReference type="Gene3D" id="2.40.50.180">
    <property type="entry name" value="CheA-289, Domain 4"/>
    <property type="match status" value="1"/>
</dbReference>
<feature type="modified residue" description="4-aspartylphosphate" evidence="1">
    <location>
        <position position="225"/>
    </location>
</feature>
<dbReference type="Pfam" id="PF01584">
    <property type="entry name" value="CheW"/>
    <property type="match status" value="1"/>
</dbReference>
<dbReference type="STRING" id="47884.SAMN04490203_0955"/>